<organism evidence="3 4">
    <name type="scientific">Legionella maceachernii</name>
    <dbReference type="NCBI Taxonomy" id="466"/>
    <lineage>
        <taxon>Bacteria</taxon>
        <taxon>Pseudomonadati</taxon>
        <taxon>Pseudomonadota</taxon>
        <taxon>Gammaproteobacteria</taxon>
        <taxon>Legionellales</taxon>
        <taxon>Legionellaceae</taxon>
        <taxon>Legionella</taxon>
    </lineage>
</organism>
<dbReference type="Pfam" id="PF02639">
    <property type="entry name" value="DUF188"/>
    <property type="match status" value="1"/>
</dbReference>
<proteinExistence type="inferred from homology"/>
<dbReference type="HAMAP" id="MF_00489">
    <property type="entry name" value="UPF0178"/>
    <property type="match status" value="1"/>
</dbReference>
<reference evidence="3 4" key="1">
    <citation type="submission" date="2015-11" db="EMBL/GenBank/DDBJ databases">
        <title>Genomic analysis of 38 Legionella species identifies large and diverse effector repertoires.</title>
        <authorList>
            <person name="Burstein D."/>
            <person name="Amaro F."/>
            <person name="Zusman T."/>
            <person name="Lifshitz Z."/>
            <person name="Cohen O."/>
            <person name="Gilbert J.A."/>
            <person name="Pupko T."/>
            <person name="Shuman H.A."/>
            <person name="Segal G."/>
        </authorList>
    </citation>
    <scope>NUCLEOTIDE SEQUENCE [LARGE SCALE GENOMIC DNA]</scope>
    <source>
        <strain evidence="3 4">PX-1-G2-E2</strain>
    </source>
</reference>
<dbReference type="Proteomes" id="UP000054908">
    <property type="component" value="Unassembled WGS sequence"/>
</dbReference>
<keyword evidence="4" id="KW-1185">Reference proteome</keyword>
<name>A0A0W0WGF2_9GAMM</name>
<comment type="caution">
    <text evidence="3">The sequence shown here is derived from an EMBL/GenBank/DDBJ whole genome shotgun (WGS) entry which is preliminary data.</text>
</comment>
<dbReference type="OrthoDB" id="9798918at2"/>
<dbReference type="RefSeq" id="WP_058451122.1">
    <property type="nucleotide sequence ID" value="NZ_CAAAIB010000017.1"/>
</dbReference>
<protein>
    <recommendedName>
        <fullName evidence="2">UPF0178 protein Lmac_0291</fullName>
    </recommendedName>
</protein>
<evidence type="ECO:0000256" key="1">
    <source>
        <dbReference type="ARBA" id="ARBA00008522"/>
    </source>
</evidence>
<dbReference type="NCBIfam" id="NF001095">
    <property type="entry name" value="PRK00124.1"/>
    <property type="match status" value="1"/>
</dbReference>
<comment type="similarity">
    <text evidence="1 2">Belongs to the UPF0178 family.</text>
</comment>
<evidence type="ECO:0000256" key="2">
    <source>
        <dbReference type="HAMAP-Rule" id="MF_00489"/>
    </source>
</evidence>
<sequence>MKIWIDGDACPKAIKQIIYRAATKRLVSVIIVANHLATSPPSPLIKKVQVESGFDSADNYIINHVQPHDLVITADIILADQVITKQAFALNPRGTLYSTNNIKQTLSMRNLNESLRETGVMRGGLNTLSAKEIQLFSNHLDKIITKYQINH</sequence>
<dbReference type="PATRIC" id="fig|466.6.peg.314"/>
<gene>
    <name evidence="3" type="ORF">Lmac_0291</name>
</gene>
<dbReference type="EMBL" id="LNYL01000006">
    <property type="protein sequence ID" value="KTD31416.1"/>
    <property type="molecule type" value="Genomic_DNA"/>
</dbReference>
<accession>A0A0W0WGF2</accession>
<dbReference type="AlphaFoldDB" id="A0A0W0WGF2"/>
<evidence type="ECO:0000313" key="3">
    <source>
        <dbReference type="EMBL" id="KTD31416.1"/>
    </source>
</evidence>
<dbReference type="PANTHER" id="PTHR35146">
    <property type="entry name" value="UPF0178 PROTEIN YAII"/>
    <property type="match status" value="1"/>
</dbReference>
<dbReference type="PANTHER" id="PTHR35146:SF1">
    <property type="entry name" value="UPF0178 PROTEIN YAII"/>
    <property type="match status" value="1"/>
</dbReference>
<dbReference type="InterPro" id="IPR003791">
    <property type="entry name" value="UPF0178"/>
</dbReference>
<dbReference type="CDD" id="cd18720">
    <property type="entry name" value="PIN_YqxD-like"/>
    <property type="match status" value="1"/>
</dbReference>
<evidence type="ECO:0000313" key="4">
    <source>
        <dbReference type="Proteomes" id="UP000054908"/>
    </source>
</evidence>